<dbReference type="RefSeq" id="XP_032828266.1">
    <property type="nucleotide sequence ID" value="XM_032972375.1"/>
</dbReference>
<name>A0AAJ7U1T3_PETMA</name>
<accession>A0AAJ7U1T3</accession>
<dbReference type="Proteomes" id="UP001318040">
    <property type="component" value="Chromosome 48"/>
</dbReference>
<feature type="chain" id="PRO_5044709430" evidence="1">
    <location>
        <begin position="33"/>
        <end position="263"/>
    </location>
</feature>
<keyword evidence="2" id="KW-1185">Reference proteome</keyword>
<proteinExistence type="predicted"/>
<evidence type="ECO:0000256" key="1">
    <source>
        <dbReference type="SAM" id="SignalP"/>
    </source>
</evidence>
<keyword evidence="1" id="KW-0732">Signal</keyword>
<dbReference type="RefSeq" id="XP_032828265.1">
    <property type="nucleotide sequence ID" value="XM_032972374.1"/>
</dbReference>
<protein>
    <submittedName>
        <fullName evidence="3 4">Uncharacterized protein LOC116952755 isoform X1</fullName>
    </submittedName>
</protein>
<gene>
    <name evidence="3 4" type="primary">LOC116952755</name>
</gene>
<evidence type="ECO:0000313" key="4">
    <source>
        <dbReference type="RefSeq" id="XP_032828266.1"/>
    </source>
</evidence>
<evidence type="ECO:0000313" key="2">
    <source>
        <dbReference type="Proteomes" id="UP001318040"/>
    </source>
</evidence>
<evidence type="ECO:0000313" key="3">
    <source>
        <dbReference type="RefSeq" id="XP_032828265.1"/>
    </source>
</evidence>
<dbReference type="KEGG" id="pmrn:116952755"/>
<dbReference type="AlphaFoldDB" id="A0AAJ7U1T3"/>
<feature type="signal peptide" evidence="1">
    <location>
        <begin position="1"/>
        <end position="32"/>
    </location>
</feature>
<organism evidence="2 4">
    <name type="scientific">Petromyzon marinus</name>
    <name type="common">Sea lamprey</name>
    <dbReference type="NCBI Taxonomy" id="7757"/>
    <lineage>
        <taxon>Eukaryota</taxon>
        <taxon>Metazoa</taxon>
        <taxon>Chordata</taxon>
        <taxon>Craniata</taxon>
        <taxon>Vertebrata</taxon>
        <taxon>Cyclostomata</taxon>
        <taxon>Hyperoartia</taxon>
        <taxon>Petromyzontiformes</taxon>
        <taxon>Petromyzontidae</taxon>
        <taxon>Petromyzon</taxon>
    </lineage>
</organism>
<sequence>MSSLASTALCSSTPWLLLLLLLLLPAIAPAFAQVPSSNYTCALDIRFAEHQVFKATIGIPVNPSILCRGSQITQIIKDVQMTCNPGAADGNSIIKMEQNPESLDSLRYKLDCGKRLEDSELNHADMFVLSTTPLMSNPRNVHCDYHLHVCHGEEKMSWDFHVALPSFKLKLLCNTMLQPSVSRYCDNKENPTKLNMTYKNPDLYFCGWNLVCPMDVAGPDPTPSNKKNSGCVVGTEMACGALKLHPGCIAPFIIFLYILVQSG</sequence>
<reference evidence="3 4" key="1">
    <citation type="submission" date="2025-04" db="UniProtKB">
        <authorList>
            <consortium name="RefSeq"/>
        </authorList>
    </citation>
    <scope>IDENTIFICATION</scope>
    <source>
        <tissue evidence="3 4">Sperm</tissue>
    </source>
</reference>